<gene>
    <name evidence="2" type="ORF">ALP8811_01009</name>
</gene>
<feature type="region of interest" description="Disordered" evidence="1">
    <location>
        <begin position="1"/>
        <end position="31"/>
    </location>
</feature>
<evidence type="ECO:0000256" key="1">
    <source>
        <dbReference type="SAM" id="MobiDB-lite"/>
    </source>
</evidence>
<dbReference type="InterPro" id="IPR036390">
    <property type="entry name" value="WH_DNA-bd_sf"/>
</dbReference>
<name>A0A2R8AIY9_9RHOB</name>
<dbReference type="EMBL" id="OMOI01000001">
    <property type="protein sequence ID" value="SPF76013.1"/>
    <property type="molecule type" value="Genomic_DNA"/>
</dbReference>
<organism evidence="2 3">
    <name type="scientific">Aliiroseovarius pelagivivens</name>
    <dbReference type="NCBI Taxonomy" id="1639690"/>
    <lineage>
        <taxon>Bacteria</taxon>
        <taxon>Pseudomonadati</taxon>
        <taxon>Pseudomonadota</taxon>
        <taxon>Alphaproteobacteria</taxon>
        <taxon>Rhodobacterales</taxon>
        <taxon>Paracoccaceae</taxon>
        <taxon>Aliiroseovarius</taxon>
    </lineage>
</organism>
<keyword evidence="3" id="KW-1185">Reference proteome</keyword>
<protein>
    <recommendedName>
        <fullName evidence="4">DUF3489 domain-containing protein</fullName>
    </recommendedName>
</protein>
<dbReference type="SUPFAM" id="SSF46785">
    <property type="entry name" value="Winged helix' DNA-binding domain"/>
    <property type="match status" value="1"/>
</dbReference>
<evidence type="ECO:0000313" key="3">
    <source>
        <dbReference type="Proteomes" id="UP000244911"/>
    </source>
</evidence>
<proteinExistence type="predicted"/>
<dbReference type="AlphaFoldDB" id="A0A2R8AIY9"/>
<dbReference type="RefSeq" id="WP_108856060.1">
    <property type="nucleotide sequence ID" value="NZ_OMOI01000001.1"/>
</dbReference>
<dbReference type="Pfam" id="PF11994">
    <property type="entry name" value="DUF3489"/>
    <property type="match status" value="1"/>
</dbReference>
<dbReference type="OrthoDB" id="7206991at2"/>
<reference evidence="2 3" key="1">
    <citation type="submission" date="2018-03" db="EMBL/GenBank/DDBJ databases">
        <authorList>
            <person name="Keele B.F."/>
        </authorList>
    </citation>
    <scope>NUCLEOTIDE SEQUENCE [LARGE SCALE GENOMIC DNA]</scope>
    <source>
        <strain evidence="2 3">CECT 8811</strain>
    </source>
</reference>
<dbReference type="Gene3D" id="1.10.10.10">
    <property type="entry name" value="Winged helix-like DNA-binding domain superfamily/Winged helix DNA-binding domain"/>
    <property type="match status" value="1"/>
</dbReference>
<accession>A0A2R8AIY9</accession>
<dbReference type="InterPro" id="IPR021880">
    <property type="entry name" value="DUF3489"/>
</dbReference>
<evidence type="ECO:0000313" key="2">
    <source>
        <dbReference type="EMBL" id="SPF76013.1"/>
    </source>
</evidence>
<dbReference type="InterPro" id="IPR036388">
    <property type="entry name" value="WH-like_DNA-bd_sf"/>
</dbReference>
<dbReference type="Proteomes" id="UP000244911">
    <property type="component" value="Unassembled WGS sequence"/>
</dbReference>
<evidence type="ECO:0008006" key="4">
    <source>
        <dbReference type="Google" id="ProtNLM"/>
    </source>
</evidence>
<sequence>MATKSKAHSTTARVADATGPLSHKNSTKRTTKKVRLLALLKRKGGVSVAVLQKEFGWQPHTVRAAISGVREAGMTVECTPGKAGSVYRVVKPADAH</sequence>